<evidence type="ECO:0000313" key="2">
    <source>
        <dbReference type="Proteomes" id="UP000790347"/>
    </source>
</evidence>
<dbReference type="EMBL" id="ASGP02000001">
    <property type="protein sequence ID" value="KAH9527179.1"/>
    <property type="molecule type" value="Genomic_DNA"/>
</dbReference>
<reference evidence="1" key="1">
    <citation type="submission" date="2013-05" db="EMBL/GenBank/DDBJ databases">
        <authorList>
            <person name="Yim A.K.Y."/>
            <person name="Chan T.F."/>
            <person name="Ji K.M."/>
            <person name="Liu X.Y."/>
            <person name="Zhou J.W."/>
            <person name="Li R.Q."/>
            <person name="Yang K.Y."/>
            <person name="Li J."/>
            <person name="Li M."/>
            <person name="Law P.T.W."/>
            <person name="Wu Y.L."/>
            <person name="Cai Z.L."/>
            <person name="Qin H."/>
            <person name="Bao Y."/>
            <person name="Leung R.K.K."/>
            <person name="Ng P.K.S."/>
            <person name="Zou J."/>
            <person name="Zhong X.J."/>
            <person name="Ran P.X."/>
            <person name="Zhong N.S."/>
            <person name="Liu Z.G."/>
            <person name="Tsui S.K.W."/>
        </authorList>
    </citation>
    <scope>NUCLEOTIDE SEQUENCE</scope>
    <source>
        <strain evidence="1">Derf</strain>
        <tissue evidence="1">Whole organism</tissue>
    </source>
</reference>
<organism evidence="1 2">
    <name type="scientific">Dermatophagoides farinae</name>
    <name type="common">American house dust mite</name>
    <dbReference type="NCBI Taxonomy" id="6954"/>
    <lineage>
        <taxon>Eukaryota</taxon>
        <taxon>Metazoa</taxon>
        <taxon>Ecdysozoa</taxon>
        <taxon>Arthropoda</taxon>
        <taxon>Chelicerata</taxon>
        <taxon>Arachnida</taxon>
        <taxon>Acari</taxon>
        <taxon>Acariformes</taxon>
        <taxon>Sarcoptiformes</taxon>
        <taxon>Astigmata</taxon>
        <taxon>Psoroptidia</taxon>
        <taxon>Analgoidea</taxon>
        <taxon>Pyroglyphidae</taxon>
        <taxon>Dermatophagoidinae</taxon>
        <taxon>Dermatophagoides</taxon>
    </lineage>
</organism>
<accession>A0A922I915</accession>
<dbReference type="Proteomes" id="UP000790347">
    <property type="component" value="Unassembled WGS sequence"/>
</dbReference>
<gene>
    <name evidence="1" type="ORF">DERF_001215</name>
</gene>
<protein>
    <submittedName>
        <fullName evidence="1">Uncharacterized protein</fullName>
    </submittedName>
</protein>
<name>A0A922I915_DERFA</name>
<dbReference type="AlphaFoldDB" id="A0A922I915"/>
<keyword evidence="2" id="KW-1185">Reference proteome</keyword>
<comment type="caution">
    <text evidence="1">The sequence shown here is derived from an EMBL/GenBank/DDBJ whole genome shotgun (WGS) entry which is preliminary data.</text>
</comment>
<reference evidence="1" key="2">
    <citation type="journal article" date="2022" name="Res Sq">
        <title>Comparative Genomics Reveals Insights into the Divergent Evolution of Astigmatic Mites and Household Pest Adaptations.</title>
        <authorList>
            <person name="Xiong Q."/>
            <person name="Wan A.T.-Y."/>
            <person name="Liu X.-Y."/>
            <person name="Fung C.S.-H."/>
            <person name="Xiao X."/>
            <person name="Malainual N."/>
            <person name="Hou J."/>
            <person name="Wang L."/>
            <person name="Wang M."/>
            <person name="Yang K."/>
            <person name="Cui Y."/>
            <person name="Leung E."/>
            <person name="Nong W."/>
            <person name="Shin S.-K."/>
            <person name="Au S."/>
            <person name="Jeong K.Y."/>
            <person name="Chew F.T."/>
            <person name="Hui J."/>
            <person name="Leung T.F."/>
            <person name="Tungtrongchitr A."/>
            <person name="Zhong N."/>
            <person name="Liu Z."/>
            <person name="Tsui S."/>
        </authorList>
    </citation>
    <scope>NUCLEOTIDE SEQUENCE</scope>
    <source>
        <strain evidence="1">Derf</strain>
        <tissue evidence="1">Whole organism</tissue>
    </source>
</reference>
<proteinExistence type="predicted"/>
<sequence>MSLYGSSSSTSLVLKEFRSYSMEKENMEIQTKYSQYISLYSNLFQSVFFFEQQQQQSERK</sequence>
<evidence type="ECO:0000313" key="1">
    <source>
        <dbReference type="EMBL" id="KAH9527179.1"/>
    </source>
</evidence>